<evidence type="ECO:0000313" key="2">
    <source>
        <dbReference type="Proteomes" id="UP001371456"/>
    </source>
</evidence>
<protein>
    <submittedName>
        <fullName evidence="1">Uncharacterized protein</fullName>
    </submittedName>
</protein>
<keyword evidence="2" id="KW-1185">Reference proteome</keyword>
<organism evidence="1 2">
    <name type="scientific">Solanum bulbocastanum</name>
    <name type="common">Wild potato</name>
    <dbReference type="NCBI Taxonomy" id="147425"/>
    <lineage>
        <taxon>Eukaryota</taxon>
        <taxon>Viridiplantae</taxon>
        <taxon>Streptophyta</taxon>
        <taxon>Embryophyta</taxon>
        <taxon>Tracheophyta</taxon>
        <taxon>Spermatophyta</taxon>
        <taxon>Magnoliopsida</taxon>
        <taxon>eudicotyledons</taxon>
        <taxon>Gunneridae</taxon>
        <taxon>Pentapetalae</taxon>
        <taxon>asterids</taxon>
        <taxon>lamiids</taxon>
        <taxon>Solanales</taxon>
        <taxon>Solanaceae</taxon>
        <taxon>Solanoideae</taxon>
        <taxon>Solaneae</taxon>
        <taxon>Solanum</taxon>
    </lineage>
</organism>
<name>A0AAN8T8V0_SOLBU</name>
<dbReference type="EMBL" id="JBANQN010000009">
    <property type="protein sequence ID" value="KAK6780841.1"/>
    <property type="molecule type" value="Genomic_DNA"/>
</dbReference>
<sequence>MINPLADKAPCLSQLGCSRMLLCFAENDEYISKEIWIQFVEGVKKSGWKGDLKFIEVEVEGVKESGWNGELVYLEVDDGHAFQMYKPECDEVLC</sequence>
<accession>A0AAN8T8V0</accession>
<reference evidence="1 2" key="1">
    <citation type="submission" date="2024-02" db="EMBL/GenBank/DDBJ databases">
        <title>de novo genome assembly of Solanum bulbocastanum strain 11H21.</title>
        <authorList>
            <person name="Hosaka A.J."/>
        </authorList>
    </citation>
    <scope>NUCLEOTIDE SEQUENCE [LARGE SCALE GENOMIC DNA]</scope>
    <source>
        <tissue evidence="1">Young leaves</tissue>
    </source>
</reference>
<comment type="caution">
    <text evidence="1">The sequence shown here is derived from an EMBL/GenBank/DDBJ whole genome shotgun (WGS) entry which is preliminary data.</text>
</comment>
<dbReference type="AlphaFoldDB" id="A0AAN8T8V0"/>
<gene>
    <name evidence="1" type="ORF">RDI58_023025</name>
</gene>
<dbReference type="Proteomes" id="UP001371456">
    <property type="component" value="Unassembled WGS sequence"/>
</dbReference>
<evidence type="ECO:0000313" key="1">
    <source>
        <dbReference type="EMBL" id="KAK6780841.1"/>
    </source>
</evidence>
<proteinExistence type="predicted"/>